<organism evidence="11 12">
    <name type="scientific">Brachionus calyciflorus</name>
    <dbReference type="NCBI Taxonomy" id="104777"/>
    <lineage>
        <taxon>Eukaryota</taxon>
        <taxon>Metazoa</taxon>
        <taxon>Spiralia</taxon>
        <taxon>Gnathifera</taxon>
        <taxon>Rotifera</taxon>
        <taxon>Eurotatoria</taxon>
        <taxon>Monogononta</taxon>
        <taxon>Pseudotrocha</taxon>
        <taxon>Ploima</taxon>
        <taxon>Brachionidae</taxon>
        <taxon>Brachionus</taxon>
    </lineage>
</organism>
<dbReference type="GO" id="GO:0015031">
    <property type="term" value="P:protein transport"/>
    <property type="evidence" value="ECO:0007669"/>
    <property type="project" value="UniProtKB-KW"/>
</dbReference>
<dbReference type="PANTHER" id="PTHR31547:SF1">
    <property type="entry name" value="MULTIVESICULAR BODY SUBUNIT 12B"/>
    <property type="match status" value="1"/>
</dbReference>
<evidence type="ECO:0000256" key="3">
    <source>
        <dbReference type="ARBA" id="ARBA00010432"/>
    </source>
</evidence>
<dbReference type="GO" id="GO:0042058">
    <property type="term" value="P:regulation of epidermal growth factor receptor signaling pathway"/>
    <property type="evidence" value="ECO:0007669"/>
    <property type="project" value="TreeGrafter"/>
</dbReference>
<evidence type="ECO:0000256" key="5">
    <source>
        <dbReference type="ARBA" id="ARBA00022753"/>
    </source>
</evidence>
<dbReference type="PROSITE" id="PS51498">
    <property type="entry name" value="MABP"/>
    <property type="match status" value="1"/>
</dbReference>
<evidence type="ECO:0000256" key="7">
    <source>
        <dbReference type="ARBA" id="ARBA00023136"/>
    </source>
</evidence>
<dbReference type="FunFam" id="2.100.10.50:FF:000002">
    <property type="entry name" value="Multivesicular body subunit 12B"/>
    <property type="match status" value="1"/>
</dbReference>
<name>A0A814HIW2_9BILA</name>
<evidence type="ECO:0000256" key="6">
    <source>
        <dbReference type="ARBA" id="ARBA00022927"/>
    </source>
</evidence>
<dbReference type="EMBL" id="CAJNOC010004132">
    <property type="protein sequence ID" value="CAF1010783.1"/>
    <property type="molecule type" value="Genomic_DNA"/>
</dbReference>
<dbReference type="OrthoDB" id="6021306at2759"/>
<evidence type="ECO:0000256" key="9">
    <source>
        <dbReference type="SAM" id="MobiDB-lite"/>
    </source>
</evidence>
<evidence type="ECO:0000313" key="12">
    <source>
        <dbReference type="Proteomes" id="UP000663879"/>
    </source>
</evidence>
<evidence type="ECO:0000259" key="10">
    <source>
        <dbReference type="PROSITE" id="PS51498"/>
    </source>
</evidence>
<comment type="caution">
    <text evidence="11">The sequence shown here is derived from an EMBL/GenBank/DDBJ whole genome shotgun (WGS) entry which is preliminary data.</text>
</comment>
<protein>
    <recommendedName>
        <fullName evidence="10">MABP domain-containing protein</fullName>
    </recommendedName>
</protein>
<keyword evidence="5" id="KW-0967">Endosome</keyword>
<comment type="function">
    <text evidence="8">Component of the ESCRT-I complex, a regulator of vesicular trafficking process. Required for the sorting of endocytic ubiquitinated cargos into multivesicular bodies.</text>
</comment>
<dbReference type="PANTHER" id="PTHR31547">
    <property type="entry name" value="MULTIVESICULAR BODY SUBUNIT 12B"/>
    <property type="match status" value="1"/>
</dbReference>
<keyword evidence="6" id="KW-0653">Protein transport</keyword>
<comment type="subcellular location">
    <subcellularLocation>
        <location evidence="2">Endosome membrane</location>
        <topology evidence="2">Peripheral membrane protein</topology>
    </subcellularLocation>
    <subcellularLocation>
        <location evidence="1">Late endosome membrane</location>
    </subcellularLocation>
</comment>
<comment type="similarity">
    <text evidence="3">Belongs to the MVB12 family.</text>
</comment>
<dbReference type="InterPro" id="IPR023341">
    <property type="entry name" value="MABP"/>
</dbReference>
<sequence>MNSDLPITALCVVAERSRCPANYTPIDRSYDTNSETDLWKDGLFGKKTNRFICFTKDYPIKDTFNVIEDIKLLNERETLPGFITIDKCNDTSEKAFQKKVLCIKVSQRFFTQTAVSDIIILLKSKRPPFGYSYIGEINGQSICIRFSQIPKNSPTSNQGLRQLIPPPIPPRPNSSQSNFQDGIVEKDFVYVATPGIQPEINRTNNFDYPQNTIRSYNSVNSSTNSNPLNGIPFQINPIYDSLRINNNSNEFINAERIDRKMASFNQTLEKIECFNFNLERACLESG</sequence>
<dbReference type="GO" id="GO:0031902">
    <property type="term" value="C:late endosome membrane"/>
    <property type="evidence" value="ECO:0007669"/>
    <property type="project" value="UniProtKB-SubCell"/>
</dbReference>
<dbReference type="AlphaFoldDB" id="A0A814HIW2"/>
<gene>
    <name evidence="11" type="ORF">OXX778_LOCUS16879</name>
</gene>
<dbReference type="InterPro" id="IPR018798">
    <property type="entry name" value="MVB12A/B"/>
</dbReference>
<evidence type="ECO:0000256" key="1">
    <source>
        <dbReference type="ARBA" id="ARBA00004414"/>
    </source>
</evidence>
<keyword evidence="4" id="KW-0813">Transport</keyword>
<evidence type="ECO:0000313" key="11">
    <source>
        <dbReference type="EMBL" id="CAF1010783.1"/>
    </source>
</evidence>
<keyword evidence="12" id="KW-1185">Reference proteome</keyword>
<dbReference type="InterPro" id="IPR040297">
    <property type="entry name" value="MVB12B"/>
</dbReference>
<accession>A0A814HIW2</accession>
<dbReference type="GO" id="GO:0019075">
    <property type="term" value="P:virus maturation"/>
    <property type="evidence" value="ECO:0007669"/>
    <property type="project" value="TreeGrafter"/>
</dbReference>
<feature type="region of interest" description="Disordered" evidence="9">
    <location>
        <begin position="153"/>
        <end position="177"/>
    </location>
</feature>
<dbReference type="Pfam" id="PF10240">
    <property type="entry name" value="DUF2464"/>
    <property type="match status" value="1"/>
</dbReference>
<dbReference type="GO" id="GO:0000813">
    <property type="term" value="C:ESCRT I complex"/>
    <property type="evidence" value="ECO:0007669"/>
    <property type="project" value="InterPro"/>
</dbReference>
<evidence type="ECO:0000256" key="2">
    <source>
        <dbReference type="ARBA" id="ARBA00004481"/>
    </source>
</evidence>
<evidence type="ECO:0000256" key="4">
    <source>
        <dbReference type="ARBA" id="ARBA00022448"/>
    </source>
</evidence>
<evidence type="ECO:0000256" key="8">
    <source>
        <dbReference type="ARBA" id="ARBA00053101"/>
    </source>
</evidence>
<reference evidence="11" key="1">
    <citation type="submission" date="2021-02" db="EMBL/GenBank/DDBJ databases">
        <authorList>
            <person name="Nowell W R."/>
        </authorList>
    </citation>
    <scope>NUCLEOTIDE SEQUENCE</scope>
    <source>
        <strain evidence="11">Ploen Becks lab</strain>
    </source>
</reference>
<dbReference type="GO" id="GO:0046755">
    <property type="term" value="P:viral budding"/>
    <property type="evidence" value="ECO:0007669"/>
    <property type="project" value="TreeGrafter"/>
</dbReference>
<proteinExistence type="inferred from homology"/>
<keyword evidence="7" id="KW-0472">Membrane</keyword>
<dbReference type="Proteomes" id="UP000663879">
    <property type="component" value="Unassembled WGS sequence"/>
</dbReference>
<feature type="domain" description="MABP" evidence="10">
    <location>
        <begin position="4"/>
        <end position="150"/>
    </location>
</feature>
<dbReference type="Gene3D" id="2.100.10.50">
    <property type="match status" value="1"/>
</dbReference>